<dbReference type="Proteomes" id="UP000002279">
    <property type="component" value="Chromosome 2"/>
</dbReference>
<evidence type="ECO:0000256" key="2">
    <source>
        <dbReference type="ARBA" id="ARBA00022729"/>
    </source>
</evidence>
<dbReference type="InterPro" id="IPR003591">
    <property type="entry name" value="Leu-rich_rpt_typical-subtyp"/>
</dbReference>
<reference evidence="8 9" key="1">
    <citation type="journal article" date="2008" name="Nature">
        <title>Genome analysis of the platypus reveals unique signatures of evolution.</title>
        <authorList>
            <person name="Warren W.C."/>
            <person name="Hillier L.W."/>
            <person name="Marshall Graves J.A."/>
            <person name="Birney E."/>
            <person name="Ponting C.P."/>
            <person name="Grutzner F."/>
            <person name="Belov K."/>
            <person name="Miller W."/>
            <person name="Clarke L."/>
            <person name="Chinwalla A.T."/>
            <person name="Yang S.P."/>
            <person name="Heger A."/>
            <person name="Locke D.P."/>
            <person name="Miethke P."/>
            <person name="Waters P.D."/>
            <person name="Veyrunes F."/>
            <person name="Fulton L."/>
            <person name="Fulton B."/>
            <person name="Graves T."/>
            <person name="Wallis J."/>
            <person name="Puente X.S."/>
            <person name="Lopez-Otin C."/>
            <person name="Ordonez G.R."/>
            <person name="Eichler E.E."/>
            <person name="Chen L."/>
            <person name="Cheng Z."/>
            <person name="Deakin J.E."/>
            <person name="Alsop A."/>
            <person name="Thompson K."/>
            <person name="Kirby P."/>
            <person name="Papenfuss A.T."/>
            <person name="Wakefield M.J."/>
            <person name="Olender T."/>
            <person name="Lancet D."/>
            <person name="Huttley G.A."/>
            <person name="Smit A.F."/>
            <person name="Pask A."/>
            <person name="Temple-Smith P."/>
            <person name="Batzer M.A."/>
            <person name="Walker J.A."/>
            <person name="Konkel M.K."/>
            <person name="Harris R.S."/>
            <person name="Whittington C.M."/>
            <person name="Wong E.S."/>
            <person name="Gemmell N.J."/>
            <person name="Buschiazzo E."/>
            <person name="Vargas Jentzsch I.M."/>
            <person name="Merkel A."/>
            <person name="Schmitz J."/>
            <person name="Zemann A."/>
            <person name="Churakov G."/>
            <person name="Kriegs J.O."/>
            <person name="Brosius J."/>
            <person name="Murchison E.P."/>
            <person name="Sachidanandam R."/>
            <person name="Smith C."/>
            <person name="Hannon G.J."/>
            <person name="Tsend-Ayush E."/>
            <person name="McMillan D."/>
            <person name="Attenborough R."/>
            <person name="Rens W."/>
            <person name="Ferguson-Smith M."/>
            <person name="Lefevre C.M."/>
            <person name="Sharp J.A."/>
            <person name="Nicholas K.R."/>
            <person name="Ray D.A."/>
            <person name="Kube M."/>
            <person name="Reinhardt R."/>
            <person name="Pringle T.H."/>
            <person name="Taylor J."/>
            <person name="Jones R.C."/>
            <person name="Nixon B."/>
            <person name="Dacheux J.L."/>
            <person name="Niwa H."/>
            <person name="Sekita Y."/>
            <person name="Huang X."/>
            <person name="Stark A."/>
            <person name="Kheradpour P."/>
            <person name="Kellis M."/>
            <person name="Flicek P."/>
            <person name="Chen Y."/>
            <person name="Webber C."/>
            <person name="Hardison R."/>
            <person name="Nelson J."/>
            <person name="Hallsworth-Pepin K."/>
            <person name="Delehaunty K."/>
            <person name="Markovic C."/>
            <person name="Minx P."/>
            <person name="Feng Y."/>
            <person name="Kremitzki C."/>
            <person name="Mitreva M."/>
            <person name="Glasscock J."/>
            <person name="Wylie T."/>
            <person name="Wohldmann P."/>
            <person name="Thiru P."/>
            <person name="Nhan M.N."/>
            <person name="Pohl C.S."/>
            <person name="Smith S.M."/>
            <person name="Hou S."/>
            <person name="Nefedov M."/>
            <person name="de Jong P.J."/>
            <person name="Renfree M.B."/>
            <person name="Mardis E.R."/>
            <person name="Wilson R.K."/>
        </authorList>
    </citation>
    <scope>NUCLEOTIDE SEQUENCE [LARGE SCALE GENOMIC DNA]</scope>
    <source>
        <strain evidence="8 9">Glennie</strain>
    </source>
</reference>
<sequence>MAGSGKGVRAGVRTVPRRGGSPPPWSLLCLLCLLVPPAGPCPFRGFCVGTPGRLRCSPATLRGPPPALPPDARNLTIVGGNLSVLHRAFFASTSPPAPALPLLRTLRLTHDLIEAVEDGAFLGLPSLATLDLSHNPLRTLASGAFGELPALRSLHLSRALHRGGPELAGQLDDALRPLSRLRRLDLAQNGLARLPPAALRLQRLERLDARANALPGLDAVELELLRARDGAGGEPGVRASRDEVSPPGGRPPLTLVLAANPLRCDCRTRALLAWLRRAPWRVPDASALRCAAPRALSGAALLALPDGRLSCPDEGAPEREDRDPEVGDGEARGPEAEDDLEAEDLEARQLEAYDPEAQELKVRDPEAQELEAYDPEAQELKVRDPEDEDPEAQDLKALELKVRDLEDQDLEVQDPEAQELKVRDLEDEDLEAQDPEAQDPKAQGLKVQDGEDEDLEAQDLESQNLKAQDPEAQDLKAQDPEAHDPEAHDPEAQDLEASYVFFGLVLALIGGVFMLVLYLNRRGLQRWLATVRAACRDQMEGYHYRYGQDGEPGRP</sequence>
<dbReference type="InParanoid" id="A0A6I8PDK4"/>
<dbReference type="AlphaFoldDB" id="A0A6I8PDK4"/>
<dbReference type="InterPro" id="IPR032675">
    <property type="entry name" value="LRR_dom_sf"/>
</dbReference>
<feature type="transmembrane region" description="Helical" evidence="5">
    <location>
        <begin position="499"/>
        <end position="519"/>
    </location>
</feature>
<dbReference type="Ensembl" id="ENSOANT00000076233.1">
    <property type="protein sequence ID" value="ENSOANP00000050740.1"/>
    <property type="gene ID" value="ENSOANG00000042925.1"/>
</dbReference>
<dbReference type="GeneTree" id="ENSGT00940000163536"/>
<feature type="compositionally biased region" description="Basic and acidic residues" evidence="4">
    <location>
        <begin position="473"/>
        <end position="489"/>
    </location>
</feature>
<dbReference type="Pfam" id="PF13855">
    <property type="entry name" value="LRR_8"/>
    <property type="match status" value="1"/>
</dbReference>
<dbReference type="SMART" id="SM00082">
    <property type="entry name" value="LRRCT"/>
    <property type="match status" value="1"/>
</dbReference>
<keyword evidence="5" id="KW-0472">Membrane</keyword>
<keyword evidence="9" id="KW-1185">Reference proteome</keyword>
<reference evidence="8" key="2">
    <citation type="submission" date="2025-08" db="UniProtKB">
        <authorList>
            <consortium name="Ensembl"/>
        </authorList>
    </citation>
    <scope>IDENTIFICATION</scope>
    <source>
        <strain evidence="8">Glennie</strain>
    </source>
</reference>
<evidence type="ECO:0000256" key="1">
    <source>
        <dbReference type="ARBA" id="ARBA00022614"/>
    </source>
</evidence>
<keyword evidence="5" id="KW-1133">Transmembrane helix</keyword>
<organism evidence="8 9">
    <name type="scientific">Ornithorhynchus anatinus</name>
    <name type="common">Duckbill platypus</name>
    <dbReference type="NCBI Taxonomy" id="9258"/>
    <lineage>
        <taxon>Eukaryota</taxon>
        <taxon>Metazoa</taxon>
        <taxon>Chordata</taxon>
        <taxon>Craniata</taxon>
        <taxon>Vertebrata</taxon>
        <taxon>Euteleostomi</taxon>
        <taxon>Mammalia</taxon>
        <taxon>Monotremata</taxon>
        <taxon>Ornithorhynchidae</taxon>
        <taxon>Ornithorhynchus</taxon>
    </lineage>
</organism>
<feature type="compositionally biased region" description="Basic and acidic residues" evidence="4">
    <location>
        <begin position="316"/>
        <end position="335"/>
    </location>
</feature>
<dbReference type="InterPro" id="IPR052286">
    <property type="entry name" value="Wnt_signaling_inhibitor"/>
</dbReference>
<feature type="region of interest" description="Disordered" evidence="4">
    <location>
        <begin position="306"/>
        <end position="400"/>
    </location>
</feature>
<dbReference type="GO" id="GO:0005886">
    <property type="term" value="C:plasma membrane"/>
    <property type="evidence" value="ECO:0000318"/>
    <property type="project" value="GO_Central"/>
</dbReference>
<dbReference type="InterPro" id="IPR001611">
    <property type="entry name" value="Leu-rich_rpt"/>
</dbReference>
<feature type="domain" description="LRRCT" evidence="7">
    <location>
        <begin position="260"/>
        <end position="312"/>
    </location>
</feature>
<feature type="chain" id="PRO_5026135741" description="LRRCT domain-containing protein" evidence="6">
    <location>
        <begin position="41"/>
        <end position="555"/>
    </location>
</feature>
<evidence type="ECO:0000256" key="4">
    <source>
        <dbReference type="SAM" id="MobiDB-lite"/>
    </source>
</evidence>
<protein>
    <recommendedName>
        <fullName evidence="7">LRRCT domain-containing protein</fullName>
    </recommendedName>
</protein>
<feature type="compositionally biased region" description="Acidic residues" evidence="4">
    <location>
        <begin position="450"/>
        <end position="459"/>
    </location>
</feature>
<dbReference type="PANTHER" id="PTHR24364:SF16">
    <property type="entry name" value="TROPHOBLAST GLYCOPROTEIN-LIKE"/>
    <property type="match status" value="1"/>
</dbReference>
<dbReference type="InterPro" id="IPR000483">
    <property type="entry name" value="Cys-rich_flank_reg_C"/>
</dbReference>
<evidence type="ECO:0000256" key="6">
    <source>
        <dbReference type="SAM" id="SignalP"/>
    </source>
</evidence>
<feature type="signal peptide" evidence="6">
    <location>
        <begin position="1"/>
        <end position="40"/>
    </location>
</feature>
<feature type="compositionally biased region" description="Acidic residues" evidence="4">
    <location>
        <begin position="367"/>
        <end position="377"/>
    </location>
</feature>
<name>A0A6I8PDK4_ORNAN</name>
<proteinExistence type="predicted"/>
<dbReference type="Bgee" id="ENSOANG00000042925">
    <property type="expression patterns" value="Expressed in heart and 3 other cell types or tissues"/>
</dbReference>
<dbReference type="Gene3D" id="3.80.10.10">
    <property type="entry name" value="Ribonuclease Inhibitor"/>
    <property type="match status" value="2"/>
</dbReference>
<keyword evidence="3" id="KW-0677">Repeat</keyword>
<reference evidence="8" key="3">
    <citation type="submission" date="2025-09" db="UniProtKB">
        <authorList>
            <consortium name="Ensembl"/>
        </authorList>
    </citation>
    <scope>IDENTIFICATION</scope>
    <source>
        <strain evidence="8">Glennie</strain>
    </source>
</reference>
<keyword evidence="1" id="KW-0433">Leucine-rich repeat</keyword>
<feature type="region of interest" description="Disordered" evidence="4">
    <location>
        <begin position="429"/>
        <end position="489"/>
    </location>
</feature>
<accession>A0A6I8PDK4</accession>
<evidence type="ECO:0000256" key="5">
    <source>
        <dbReference type="SAM" id="Phobius"/>
    </source>
</evidence>
<evidence type="ECO:0000256" key="3">
    <source>
        <dbReference type="ARBA" id="ARBA00022737"/>
    </source>
</evidence>
<feature type="region of interest" description="Disordered" evidence="4">
    <location>
        <begin position="1"/>
        <end position="21"/>
    </location>
</feature>
<keyword evidence="5" id="KW-0812">Transmembrane</keyword>
<dbReference type="SMART" id="SM00369">
    <property type="entry name" value="LRR_TYP"/>
    <property type="match status" value="3"/>
</dbReference>
<evidence type="ECO:0000259" key="7">
    <source>
        <dbReference type="SMART" id="SM00082"/>
    </source>
</evidence>
<dbReference type="FunCoup" id="A0A6I8PDK4">
    <property type="interactions" value="395"/>
</dbReference>
<evidence type="ECO:0000313" key="8">
    <source>
        <dbReference type="Ensembl" id="ENSOANP00000050740.1"/>
    </source>
</evidence>
<dbReference type="SUPFAM" id="SSF52058">
    <property type="entry name" value="L domain-like"/>
    <property type="match status" value="1"/>
</dbReference>
<dbReference type="GO" id="GO:0090090">
    <property type="term" value="P:negative regulation of canonical Wnt signaling pathway"/>
    <property type="evidence" value="ECO:0000318"/>
    <property type="project" value="GO_Central"/>
</dbReference>
<feature type="region of interest" description="Disordered" evidence="4">
    <location>
        <begin position="231"/>
        <end position="251"/>
    </location>
</feature>
<dbReference type="PANTHER" id="PTHR24364">
    <property type="entry name" value="LP06937P"/>
    <property type="match status" value="1"/>
</dbReference>
<keyword evidence="2 6" id="KW-0732">Signal</keyword>
<evidence type="ECO:0000313" key="9">
    <source>
        <dbReference type="Proteomes" id="UP000002279"/>
    </source>
</evidence>